<dbReference type="AlphaFoldDB" id="A0A5C6RHG3"/>
<dbReference type="Proteomes" id="UP000321580">
    <property type="component" value="Unassembled WGS sequence"/>
</dbReference>
<dbReference type="PANTHER" id="PTHR34822">
    <property type="entry name" value="GRPB DOMAIN PROTEIN (AFU_ORTHOLOGUE AFUA_1G01530)"/>
    <property type="match status" value="1"/>
</dbReference>
<dbReference type="RefSeq" id="WP_147168879.1">
    <property type="nucleotide sequence ID" value="NZ_VOOR01000046.1"/>
</dbReference>
<accession>A0A5C6RHG3</accession>
<dbReference type="EMBL" id="VOOR01000046">
    <property type="protein sequence ID" value="TXB61771.1"/>
    <property type="molecule type" value="Genomic_DNA"/>
</dbReference>
<organism evidence="1 2">
    <name type="scientific">Phaeodactylibacter luteus</name>
    <dbReference type="NCBI Taxonomy" id="1564516"/>
    <lineage>
        <taxon>Bacteria</taxon>
        <taxon>Pseudomonadati</taxon>
        <taxon>Bacteroidota</taxon>
        <taxon>Saprospiria</taxon>
        <taxon>Saprospirales</taxon>
        <taxon>Haliscomenobacteraceae</taxon>
        <taxon>Phaeodactylibacter</taxon>
    </lineage>
</organism>
<dbReference type="PANTHER" id="PTHR34822:SF1">
    <property type="entry name" value="GRPB FAMILY PROTEIN"/>
    <property type="match status" value="1"/>
</dbReference>
<sequence>MPVSITIVSYDSDWPHRFEQEAVQIRQQLSGMVQALEHIGSTAVEGLGGKPIIDMMLGVKATEPAALSPVVHQLMSMGYCYFPLYEEGIYRDRRFLARYEGLPSMRIESHSQFPDRAAYPPLFHVHLLSIDSPYWKRHLQFRDYLRAHPIARDAYYRMKVKLARGVWESGEDYAQAKRGFIQRIERLAELGL</sequence>
<dbReference type="Gene3D" id="3.30.460.10">
    <property type="entry name" value="Beta Polymerase, domain 2"/>
    <property type="match status" value="1"/>
</dbReference>
<gene>
    <name evidence="1" type="ORF">FRY97_17585</name>
</gene>
<dbReference type="OrthoDB" id="9799092at2"/>
<keyword evidence="2" id="KW-1185">Reference proteome</keyword>
<evidence type="ECO:0000313" key="1">
    <source>
        <dbReference type="EMBL" id="TXB61771.1"/>
    </source>
</evidence>
<protein>
    <submittedName>
        <fullName evidence="1">GrpB family protein</fullName>
    </submittedName>
</protein>
<comment type="caution">
    <text evidence="1">The sequence shown here is derived from an EMBL/GenBank/DDBJ whole genome shotgun (WGS) entry which is preliminary data.</text>
</comment>
<dbReference type="SUPFAM" id="SSF81301">
    <property type="entry name" value="Nucleotidyltransferase"/>
    <property type="match status" value="1"/>
</dbReference>
<dbReference type="InterPro" id="IPR007344">
    <property type="entry name" value="GrpB/CoaE"/>
</dbReference>
<dbReference type="InterPro" id="IPR043519">
    <property type="entry name" value="NT_sf"/>
</dbReference>
<dbReference type="Pfam" id="PF04229">
    <property type="entry name" value="GrpB"/>
    <property type="match status" value="1"/>
</dbReference>
<evidence type="ECO:0000313" key="2">
    <source>
        <dbReference type="Proteomes" id="UP000321580"/>
    </source>
</evidence>
<name>A0A5C6RHG3_9BACT</name>
<proteinExistence type="predicted"/>
<reference evidence="1 2" key="1">
    <citation type="submission" date="2019-08" db="EMBL/GenBank/DDBJ databases">
        <title>Genome of Phaeodactylibacter luteus.</title>
        <authorList>
            <person name="Bowman J.P."/>
        </authorList>
    </citation>
    <scope>NUCLEOTIDE SEQUENCE [LARGE SCALE GENOMIC DNA]</scope>
    <source>
        <strain evidence="1 2">KCTC 42180</strain>
    </source>
</reference>